<gene>
    <name evidence="1" type="ORF">SAMN06264365_104296</name>
</gene>
<evidence type="ECO:0000313" key="1">
    <source>
        <dbReference type="EMBL" id="SNR66590.1"/>
    </source>
</evidence>
<dbReference type="EMBL" id="FZNR01000004">
    <property type="protein sequence ID" value="SNR66590.1"/>
    <property type="molecule type" value="Genomic_DNA"/>
</dbReference>
<organism evidence="1 2">
    <name type="scientific">Actinoplanes regularis</name>
    <dbReference type="NCBI Taxonomy" id="52697"/>
    <lineage>
        <taxon>Bacteria</taxon>
        <taxon>Bacillati</taxon>
        <taxon>Actinomycetota</taxon>
        <taxon>Actinomycetes</taxon>
        <taxon>Micromonosporales</taxon>
        <taxon>Micromonosporaceae</taxon>
        <taxon>Actinoplanes</taxon>
    </lineage>
</organism>
<dbReference type="RefSeq" id="WP_239138307.1">
    <property type="nucleotide sequence ID" value="NZ_BOMU01000038.1"/>
</dbReference>
<reference evidence="1 2" key="1">
    <citation type="submission" date="2017-06" db="EMBL/GenBank/DDBJ databases">
        <authorList>
            <person name="Kim H.J."/>
            <person name="Triplett B.A."/>
        </authorList>
    </citation>
    <scope>NUCLEOTIDE SEQUENCE [LARGE SCALE GENOMIC DNA]</scope>
    <source>
        <strain evidence="1 2">DSM 43151</strain>
    </source>
</reference>
<dbReference type="AlphaFoldDB" id="A0A238Y6E6"/>
<accession>A0A238Y6E6</accession>
<protein>
    <submittedName>
        <fullName evidence="1">Uncharacterized protein</fullName>
    </submittedName>
</protein>
<evidence type="ECO:0000313" key="2">
    <source>
        <dbReference type="Proteomes" id="UP000198415"/>
    </source>
</evidence>
<dbReference type="Proteomes" id="UP000198415">
    <property type="component" value="Unassembled WGS sequence"/>
</dbReference>
<name>A0A238Y6E6_9ACTN</name>
<proteinExistence type="predicted"/>
<sequence>MATSRVVADSLPFRWDLVTPDQLGSLLDDSVAPDLSFLDDLVACTGKVLARSGDGDLIFVGRSLDSMFDLLGGVLAGSARAQRLHRLPLSFQRPAIGCDPRYRRFRRRPLTSEEVAQGRRFLAAVGLAPHALARRDRPAVLVDVVDGGGTFTELFTLVRDWIDEEREPWPVIRRKLRFVGVTSRCKTSPNTYRWQQHAAWTQTLPAAAVANVSLERWVWSYFGDHQVKLTRSFRPDRWTAEAEGPDRDERTRQALTEAAALVAYGRSRAGRQAVARAVGRDPALSHPWLRTLVTNLATG</sequence>
<keyword evidence="2" id="KW-1185">Reference proteome</keyword>